<sequence>MEGSAIIIMTSKIDLYPGQRKTSKAVATIAKGSGRVRINNIPAELVQPEVAKELLLTPLTLVGDQRNKVDINVQVAGGGFMGQAFASAVAISRALTGDVKGDKDPKEHPFPKSVREEIRKKLTEYDRHFLAGDHRQSESKKFGGPGARRRKQKSYR</sequence>
<evidence type="ECO:0000256" key="5">
    <source>
        <dbReference type="RuleBase" id="RU003817"/>
    </source>
</evidence>
<dbReference type="SUPFAM" id="SSF54211">
    <property type="entry name" value="Ribosomal protein S5 domain 2-like"/>
    <property type="match status" value="1"/>
</dbReference>
<accession>A0A060HLY8</accession>
<dbReference type="GO" id="GO:0006412">
    <property type="term" value="P:translation"/>
    <property type="evidence" value="ECO:0007669"/>
    <property type="project" value="InterPro"/>
</dbReference>
<feature type="compositionally biased region" description="Basic and acidic residues" evidence="6">
    <location>
        <begin position="99"/>
        <end position="115"/>
    </location>
</feature>
<evidence type="ECO:0000256" key="4">
    <source>
        <dbReference type="RuleBase" id="RU003815"/>
    </source>
</evidence>
<dbReference type="PANTHER" id="PTHR21569:SF16">
    <property type="entry name" value="RIBOSOMAL PROTEIN S16"/>
    <property type="match status" value="1"/>
</dbReference>
<proteinExistence type="inferred from homology"/>
<dbReference type="STRING" id="926571.NVIE_000200"/>
<dbReference type="InterPro" id="IPR000754">
    <property type="entry name" value="Ribosomal_uS9"/>
</dbReference>
<dbReference type="Gene3D" id="3.30.230.10">
    <property type="match status" value="1"/>
</dbReference>
<keyword evidence="3 4" id="KW-0687">Ribonucleoprotein</keyword>
<dbReference type="GO" id="GO:0022627">
    <property type="term" value="C:cytosolic small ribosomal subunit"/>
    <property type="evidence" value="ECO:0007669"/>
    <property type="project" value="TreeGrafter"/>
</dbReference>
<dbReference type="GO" id="GO:0000462">
    <property type="term" value="P:maturation of SSU-rRNA from tricistronic rRNA transcript (SSU-rRNA, 5.8S rRNA, LSU-rRNA)"/>
    <property type="evidence" value="ECO:0007669"/>
    <property type="project" value="TreeGrafter"/>
</dbReference>
<dbReference type="InterPro" id="IPR020568">
    <property type="entry name" value="Ribosomal_Su5_D2-typ_SF"/>
</dbReference>
<dbReference type="HOGENOM" id="CLU_046483_4_0_2"/>
<dbReference type="InterPro" id="IPR020574">
    <property type="entry name" value="Ribosomal_uS9_CS"/>
</dbReference>
<evidence type="ECO:0000256" key="3">
    <source>
        <dbReference type="ARBA" id="ARBA00023274"/>
    </source>
</evidence>
<dbReference type="GO" id="GO:0003723">
    <property type="term" value="F:RNA binding"/>
    <property type="evidence" value="ECO:0007669"/>
    <property type="project" value="TreeGrafter"/>
</dbReference>
<feature type="region of interest" description="Disordered" evidence="6">
    <location>
        <begin position="96"/>
        <end position="115"/>
    </location>
</feature>
<dbReference type="KEGG" id="nvn:NVIE_000200"/>
<evidence type="ECO:0000256" key="6">
    <source>
        <dbReference type="SAM" id="MobiDB-lite"/>
    </source>
</evidence>
<dbReference type="PROSITE" id="PS00360">
    <property type="entry name" value="RIBOSOMAL_S9"/>
    <property type="match status" value="1"/>
</dbReference>
<dbReference type="OrthoDB" id="52677at2157"/>
<evidence type="ECO:0000313" key="7">
    <source>
        <dbReference type="EMBL" id="AIC14202.1"/>
    </source>
</evidence>
<protein>
    <recommendedName>
        <fullName evidence="5">30S ribosomal protein S9</fullName>
    </recommendedName>
</protein>
<comment type="similarity">
    <text evidence="1 4">Belongs to the universal ribosomal protein uS9 family.</text>
</comment>
<evidence type="ECO:0000256" key="2">
    <source>
        <dbReference type="ARBA" id="ARBA00022980"/>
    </source>
</evidence>
<dbReference type="AlphaFoldDB" id="A0A060HLY8"/>
<dbReference type="Pfam" id="PF00380">
    <property type="entry name" value="Ribosomal_S9"/>
    <property type="match status" value="1"/>
</dbReference>
<feature type="region of interest" description="Disordered" evidence="6">
    <location>
        <begin position="127"/>
        <end position="156"/>
    </location>
</feature>
<dbReference type="Proteomes" id="UP000027093">
    <property type="component" value="Chromosome"/>
</dbReference>
<dbReference type="EMBL" id="CP007536">
    <property type="protein sequence ID" value="AIC14202.1"/>
    <property type="molecule type" value="Genomic_DNA"/>
</dbReference>
<organism evidence="7 8">
    <name type="scientific">Nitrososphaera viennensis EN76</name>
    <dbReference type="NCBI Taxonomy" id="926571"/>
    <lineage>
        <taxon>Archaea</taxon>
        <taxon>Nitrososphaerota</taxon>
        <taxon>Nitrososphaeria</taxon>
        <taxon>Nitrososphaerales</taxon>
        <taxon>Nitrososphaeraceae</taxon>
        <taxon>Nitrososphaera</taxon>
    </lineage>
</organism>
<keyword evidence="2 4" id="KW-0689">Ribosomal protein</keyword>
<evidence type="ECO:0000313" key="8">
    <source>
        <dbReference type="Proteomes" id="UP000027093"/>
    </source>
</evidence>
<dbReference type="PANTHER" id="PTHR21569">
    <property type="entry name" value="RIBOSOMAL PROTEIN S9"/>
    <property type="match status" value="1"/>
</dbReference>
<feature type="compositionally biased region" description="Basic residues" evidence="6">
    <location>
        <begin position="147"/>
        <end position="156"/>
    </location>
</feature>
<dbReference type="GO" id="GO:0003735">
    <property type="term" value="F:structural constituent of ribosome"/>
    <property type="evidence" value="ECO:0007669"/>
    <property type="project" value="InterPro"/>
</dbReference>
<keyword evidence="8" id="KW-1185">Reference proteome</keyword>
<reference evidence="7 8" key="1">
    <citation type="journal article" date="2014" name="Int. J. Syst. Evol. Microbiol.">
        <title>Nitrososphaera viennensis gen. nov., sp. nov., an aerobic and mesophilic, ammonia-oxidizing archaeon from soil and a member of the archaeal phylum Thaumarchaeota.</title>
        <authorList>
            <person name="Stieglmeier M."/>
            <person name="Klingl A."/>
            <person name="Alves R.J."/>
            <person name="Rittmann S.K."/>
            <person name="Melcher M."/>
            <person name="Leisch N."/>
            <person name="Schleper C."/>
        </authorList>
    </citation>
    <scope>NUCLEOTIDE SEQUENCE [LARGE SCALE GENOMIC DNA]</scope>
    <source>
        <strain evidence="7">EN76</strain>
    </source>
</reference>
<name>A0A060HLY8_9ARCH</name>
<feature type="compositionally biased region" description="Basic and acidic residues" evidence="6">
    <location>
        <begin position="127"/>
        <end position="141"/>
    </location>
</feature>
<dbReference type="InterPro" id="IPR014721">
    <property type="entry name" value="Ribsml_uS5_D2-typ_fold_subgr"/>
</dbReference>
<evidence type="ECO:0000256" key="1">
    <source>
        <dbReference type="ARBA" id="ARBA00005251"/>
    </source>
</evidence>
<gene>
    <name evidence="7" type="primary">rps9p</name>
    <name evidence="7" type="ORF">NVIE_000200</name>
</gene>